<dbReference type="EMBL" id="MLJW01000178">
    <property type="protein sequence ID" value="OIQ94817.1"/>
    <property type="molecule type" value="Genomic_DNA"/>
</dbReference>
<accession>A0A1J5RGC1</accession>
<reference evidence="1" key="1">
    <citation type="submission" date="2016-10" db="EMBL/GenBank/DDBJ databases">
        <title>Sequence of Gallionella enrichment culture.</title>
        <authorList>
            <person name="Poehlein A."/>
            <person name="Muehling M."/>
            <person name="Daniel R."/>
        </authorList>
    </citation>
    <scope>NUCLEOTIDE SEQUENCE</scope>
</reference>
<dbReference type="AlphaFoldDB" id="A0A1J5RGC1"/>
<gene>
    <name evidence="1" type="ORF">GALL_231720</name>
</gene>
<organism evidence="1">
    <name type="scientific">mine drainage metagenome</name>
    <dbReference type="NCBI Taxonomy" id="410659"/>
    <lineage>
        <taxon>unclassified sequences</taxon>
        <taxon>metagenomes</taxon>
        <taxon>ecological metagenomes</taxon>
    </lineage>
</organism>
<comment type="caution">
    <text evidence="1">The sequence shown here is derived from an EMBL/GenBank/DDBJ whole genome shotgun (WGS) entry which is preliminary data.</text>
</comment>
<sequence length="452" mass="49656">MATRRRTGGRFEGPCQNCEHKPTCVPYGELDLYLFGRRGFQREQALTAMDVALDGVVAAFTQSLRALEAAGSFERADLGIALAALVDFCITGVYTNGLVSDQAQFRQNALSCGGNHAFFPYTWMCPLCVASQRANVEAYLPGAERKTDKGVTRDYPQVRWLAKPGGRAIGDQGIQVVKSLLRATLNASGSNARLRDGGGARGEFDLTIATDMLIAFIEVKAKPMLAFPLLAELNRPITAQGTHVWEAIEIADVERLYLFLGAINDKVALTKPTPGETAIWPLNDLAEVARQPENVEKVYRNWKAQCEAYFAPGEPNHLRWHRFGCGNFAHVEPAGLRVEKRVANTKELPGLDRTDDIKKGAAQVLKYSRLKFDCTRRALRAVLLGNTHALSHHDDYVAPIINLKVLANGADPARAEWIFDAMVGLTKNTFNDPGLAEVFAFERLLDAGTPLT</sequence>
<protein>
    <submittedName>
        <fullName evidence="1">Uncharacterized protein</fullName>
    </submittedName>
</protein>
<proteinExistence type="predicted"/>
<name>A0A1J5RGC1_9ZZZZ</name>
<evidence type="ECO:0000313" key="1">
    <source>
        <dbReference type="EMBL" id="OIQ94817.1"/>
    </source>
</evidence>